<evidence type="ECO:0000313" key="2">
    <source>
        <dbReference type="Proteomes" id="UP001056255"/>
    </source>
</evidence>
<name>A0ABY4WUB6_9GAMM</name>
<dbReference type="EMBL" id="CP082275">
    <property type="protein sequence ID" value="USH02113.1"/>
    <property type="molecule type" value="Genomic_DNA"/>
</dbReference>
<keyword evidence="2" id="KW-1185">Reference proteome</keyword>
<accession>A0ABY4WUB6</accession>
<gene>
    <name evidence="1" type="ORF">K6Q96_14780</name>
</gene>
<sequence>MNQEKYVHVPEYCWENIQSNFGDMMFEKLLFGYHQEDMDASFAPNHENAICALGKRAGKWILDCGKWQESFKSRTTAIKWARDNLAVKAFRDVNFALYDAGKPDTYSWVEYISEQDTRERLEMLFNRFGFIGHPLFMYSPFKSCRMPKKPSAKVWRIVDKYISELDEKEDLEVPYSAWLLDLPREPGCYYVCKRGSAELQKVEVTRHEEDGFCPEFVLSVLENDGTTYALYGERNCEKWMWCHCYE</sequence>
<dbReference type="Proteomes" id="UP001056255">
    <property type="component" value="Chromosome I"/>
</dbReference>
<evidence type="ECO:0000313" key="1">
    <source>
        <dbReference type="EMBL" id="USH02113.1"/>
    </source>
</evidence>
<dbReference type="RefSeq" id="WP_251876642.1">
    <property type="nucleotide sequence ID" value="NZ_CP082275.1"/>
</dbReference>
<protein>
    <submittedName>
        <fullName evidence="1">Uncharacterized protein</fullName>
    </submittedName>
</protein>
<organism evidence="1 2">
    <name type="scientific">Grimontia kaedaensis</name>
    <dbReference type="NCBI Taxonomy" id="2872157"/>
    <lineage>
        <taxon>Bacteria</taxon>
        <taxon>Pseudomonadati</taxon>
        <taxon>Pseudomonadota</taxon>
        <taxon>Gammaproteobacteria</taxon>
        <taxon>Vibrionales</taxon>
        <taxon>Vibrionaceae</taxon>
        <taxon>Grimontia</taxon>
    </lineage>
</organism>
<reference evidence="1" key="1">
    <citation type="submission" date="2021-08" db="EMBL/GenBank/DDBJ databases">
        <authorList>
            <person name="Sakaguchi M."/>
            <person name="Kikuchi T."/>
            <person name="Urbanczyk H."/>
        </authorList>
    </citation>
    <scope>NUCLEOTIDE SEQUENCE</scope>
    <source>
        <strain evidence="1">020920N</strain>
    </source>
</reference>
<proteinExistence type="predicted"/>